<dbReference type="GO" id="GO:0016567">
    <property type="term" value="P:protein ubiquitination"/>
    <property type="evidence" value="ECO:0007669"/>
    <property type="project" value="InterPro"/>
</dbReference>
<feature type="domain" description="MATH" evidence="1">
    <location>
        <begin position="20"/>
        <end position="147"/>
    </location>
</feature>
<dbReference type="Gene3D" id="2.60.210.10">
    <property type="entry name" value="Apoptosis, Tumor Necrosis Factor Receptor Associated Protein 2, Chain A"/>
    <property type="match status" value="1"/>
</dbReference>
<proteinExistence type="predicted"/>
<dbReference type="OMA" id="TKCHTHI"/>
<dbReference type="InterPro" id="IPR045005">
    <property type="entry name" value="BPM1-6"/>
</dbReference>
<name>A0A9R0XFC3_TRITD</name>
<organism evidence="2 3">
    <name type="scientific">Triticum turgidum subsp. durum</name>
    <name type="common">Durum wheat</name>
    <name type="synonym">Triticum durum</name>
    <dbReference type="NCBI Taxonomy" id="4567"/>
    <lineage>
        <taxon>Eukaryota</taxon>
        <taxon>Viridiplantae</taxon>
        <taxon>Streptophyta</taxon>
        <taxon>Embryophyta</taxon>
        <taxon>Tracheophyta</taxon>
        <taxon>Spermatophyta</taxon>
        <taxon>Magnoliopsida</taxon>
        <taxon>Liliopsida</taxon>
        <taxon>Poales</taxon>
        <taxon>Poaceae</taxon>
        <taxon>BOP clade</taxon>
        <taxon>Pooideae</taxon>
        <taxon>Triticodae</taxon>
        <taxon>Triticeae</taxon>
        <taxon>Triticinae</taxon>
        <taxon>Triticum</taxon>
    </lineage>
</organism>
<gene>
    <name evidence="2" type="ORF">TRITD_5Bv1G181050</name>
</gene>
<dbReference type="AlphaFoldDB" id="A0A9R0XFC3"/>
<sequence length="217" mass="24106">MSTNVDGVSASTFTTTATKCHTHILKIQGYSHTKLLIDGASLESKTFEAGGCTWCIVLYPNGTSAADDDRICLALVRADSFDRPVSAQVLFTLVPHPATTHCSSSFRWTFRRRGDNRSAPPSPLITRAELEGSEYLVDDCFAVRCDVTVVSVWAMRDEVVQSCDLERAGIACSCKDQLCNRRHASSWVSSKSETTPPNRRRRGFKAAWFWLLRRALP</sequence>
<evidence type="ECO:0000313" key="2">
    <source>
        <dbReference type="EMBL" id="VAI35456.1"/>
    </source>
</evidence>
<dbReference type="InterPro" id="IPR008974">
    <property type="entry name" value="TRAF-like"/>
</dbReference>
<dbReference type="Gramene" id="TRITD5Bv1G181050.1">
    <property type="protein sequence ID" value="TRITD5Bv1G181050.1"/>
    <property type="gene ID" value="TRITD5Bv1G181050"/>
</dbReference>
<dbReference type="Pfam" id="PF22486">
    <property type="entry name" value="MATH_2"/>
    <property type="match status" value="1"/>
</dbReference>
<dbReference type="Proteomes" id="UP000324705">
    <property type="component" value="Chromosome 5B"/>
</dbReference>
<dbReference type="PANTHER" id="PTHR26379">
    <property type="entry name" value="BTB/POZ AND MATH DOMAIN-CONTAINING PROTEIN 1"/>
    <property type="match status" value="1"/>
</dbReference>
<dbReference type="InterPro" id="IPR002083">
    <property type="entry name" value="MATH/TRAF_dom"/>
</dbReference>
<evidence type="ECO:0000313" key="3">
    <source>
        <dbReference type="Proteomes" id="UP000324705"/>
    </source>
</evidence>
<dbReference type="EMBL" id="LT934120">
    <property type="protein sequence ID" value="VAI35456.1"/>
    <property type="molecule type" value="Genomic_DNA"/>
</dbReference>
<accession>A0A9R0XFC3</accession>
<protein>
    <recommendedName>
        <fullName evidence="1">MATH domain-containing protein</fullName>
    </recommendedName>
</protein>
<dbReference type="PANTHER" id="PTHR26379:SF512">
    <property type="entry name" value="BTB DOMAIN-CONTAINING PROTEIN"/>
    <property type="match status" value="1"/>
</dbReference>
<dbReference type="PROSITE" id="PS50144">
    <property type="entry name" value="MATH"/>
    <property type="match status" value="1"/>
</dbReference>
<evidence type="ECO:0000259" key="1">
    <source>
        <dbReference type="PROSITE" id="PS50144"/>
    </source>
</evidence>
<dbReference type="CDD" id="cd00121">
    <property type="entry name" value="MATH"/>
    <property type="match status" value="1"/>
</dbReference>
<reference evidence="2 3" key="1">
    <citation type="submission" date="2017-09" db="EMBL/GenBank/DDBJ databases">
        <authorList>
            <consortium name="International Durum Wheat Genome Sequencing Consortium (IDWGSC)"/>
            <person name="Milanesi L."/>
        </authorList>
    </citation>
    <scope>NUCLEOTIDE SEQUENCE [LARGE SCALE GENOMIC DNA]</scope>
    <source>
        <strain evidence="3">cv. Svevo</strain>
    </source>
</reference>
<dbReference type="SUPFAM" id="SSF49599">
    <property type="entry name" value="TRAF domain-like"/>
    <property type="match status" value="1"/>
</dbReference>
<keyword evidence="3" id="KW-1185">Reference proteome</keyword>